<dbReference type="Proteomes" id="UP000243459">
    <property type="component" value="Chromosome 3"/>
</dbReference>
<dbReference type="AlphaFoldDB" id="A0A5P1F9R8"/>
<dbReference type="EMBL" id="CM007383">
    <property type="protein sequence ID" value="ONK74844.1"/>
    <property type="molecule type" value="Genomic_DNA"/>
</dbReference>
<feature type="domain" description="DCD" evidence="1">
    <location>
        <begin position="45"/>
        <end position="175"/>
    </location>
</feature>
<dbReference type="PANTHER" id="PTHR46444">
    <property type="entry name" value="DCD (DEVELOPMENT AND CELL DEATH) DOMAIN PROTEIN-RELATED"/>
    <property type="match status" value="1"/>
</dbReference>
<dbReference type="Gramene" id="ONK74844">
    <property type="protein sequence ID" value="ONK74844"/>
    <property type="gene ID" value="A4U43_C03F10710"/>
</dbReference>
<name>A0A5P1F9R8_ASPOF</name>
<evidence type="ECO:0000313" key="2">
    <source>
        <dbReference type="EMBL" id="ONK74844.1"/>
    </source>
</evidence>
<protein>
    <recommendedName>
        <fullName evidence="1">DCD domain-containing protein</fullName>
    </recommendedName>
</protein>
<evidence type="ECO:0000313" key="3">
    <source>
        <dbReference type="Proteomes" id="UP000243459"/>
    </source>
</evidence>
<dbReference type="PROSITE" id="PS51222">
    <property type="entry name" value="DCD"/>
    <property type="match status" value="1"/>
</dbReference>
<proteinExistence type="predicted"/>
<reference evidence="3" key="1">
    <citation type="journal article" date="2017" name="Nat. Commun.">
        <title>The asparagus genome sheds light on the origin and evolution of a young Y chromosome.</title>
        <authorList>
            <person name="Harkess A."/>
            <person name="Zhou J."/>
            <person name="Xu C."/>
            <person name="Bowers J.E."/>
            <person name="Van der Hulst R."/>
            <person name="Ayyampalayam S."/>
            <person name="Mercati F."/>
            <person name="Riccardi P."/>
            <person name="McKain M.R."/>
            <person name="Kakrana A."/>
            <person name="Tang H."/>
            <person name="Ray J."/>
            <person name="Groenendijk J."/>
            <person name="Arikit S."/>
            <person name="Mathioni S.M."/>
            <person name="Nakano M."/>
            <person name="Shan H."/>
            <person name="Telgmann-Rauber A."/>
            <person name="Kanno A."/>
            <person name="Yue Z."/>
            <person name="Chen H."/>
            <person name="Li W."/>
            <person name="Chen Y."/>
            <person name="Xu X."/>
            <person name="Zhang Y."/>
            <person name="Luo S."/>
            <person name="Chen H."/>
            <person name="Gao J."/>
            <person name="Mao Z."/>
            <person name="Pires J.C."/>
            <person name="Luo M."/>
            <person name="Kudrna D."/>
            <person name="Wing R.A."/>
            <person name="Meyers B.C."/>
            <person name="Yi K."/>
            <person name="Kong H."/>
            <person name="Lavrijsen P."/>
            <person name="Sunseri F."/>
            <person name="Falavigna A."/>
            <person name="Ye Y."/>
            <person name="Leebens-Mack J.H."/>
            <person name="Chen G."/>
        </authorList>
    </citation>
    <scope>NUCLEOTIDE SEQUENCE [LARGE SCALE GENOMIC DNA]</scope>
    <source>
        <strain evidence="3">cv. DH0086</strain>
    </source>
</reference>
<dbReference type="Pfam" id="PF10539">
    <property type="entry name" value="Dev_Cell_Death"/>
    <property type="match status" value="1"/>
</dbReference>
<organism evidence="2 3">
    <name type="scientific">Asparagus officinalis</name>
    <name type="common">Garden asparagus</name>
    <dbReference type="NCBI Taxonomy" id="4686"/>
    <lineage>
        <taxon>Eukaryota</taxon>
        <taxon>Viridiplantae</taxon>
        <taxon>Streptophyta</taxon>
        <taxon>Embryophyta</taxon>
        <taxon>Tracheophyta</taxon>
        <taxon>Spermatophyta</taxon>
        <taxon>Magnoliopsida</taxon>
        <taxon>Liliopsida</taxon>
        <taxon>Asparagales</taxon>
        <taxon>Asparagaceae</taxon>
        <taxon>Asparagoideae</taxon>
        <taxon>Asparagus</taxon>
    </lineage>
</organism>
<dbReference type="OMA" id="IAAKREC"/>
<gene>
    <name evidence="2" type="ORF">A4U43_C03F10710</name>
</gene>
<dbReference type="InterPro" id="IPR013989">
    <property type="entry name" value="Dev_and_cell_death_domain"/>
</dbReference>
<keyword evidence="3" id="KW-1185">Reference proteome</keyword>
<dbReference type="SMART" id="SM00767">
    <property type="entry name" value="DCD"/>
    <property type="match status" value="1"/>
</dbReference>
<evidence type="ECO:0000259" key="1">
    <source>
        <dbReference type="PROSITE" id="PS51222"/>
    </source>
</evidence>
<dbReference type="PANTHER" id="PTHR46444:SF9">
    <property type="entry name" value="DCD (DEVELOPMENT AND CELL DEATH) DOMAIN PROTEIN"/>
    <property type="match status" value="1"/>
</dbReference>
<sequence>MSGKLMVDVGDWNGTVVMRYEFTNGSQKYATMNVEEVEKFQIHESTFAGAILMSNRETKLECLQRKLFGLPSSKSKFIKQIKTGMLLFLFEHEERKLYGVFEATSDGALNIEPNAFLSSGKFFPAQVLFKRVWMCKPLSEDEFYDAIKDNYYTQNKFHFGLSHDQVCLLLFYSSFAAPSAYVLLNRK</sequence>
<accession>A0A5P1F9R8</accession>